<reference evidence="2 3" key="1">
    <citation type="submission" date="2016-11" db="EMBL/GenBank/DDBJ databases">
        <title>The macronuclear genome of Stentor coeruleus: a giant cell with tiny introns.</title>
        <authorList>
            <person name="Slabodnick M."/>
            <person name="Ruby J.G."/>
            <person name="Reiff S.B."/>
            <person name="Swart E.C."/>
            <person name="Gosai S."/>
            <person name="Prabakaran S."/>
            <person name="Witkowska E."/>
            <person name="Larue G.E."/>
            <person name="Fisher S."/>
            <person name="Freeman R.M."/>
            <person name="Gunawardena J."/>
            <person name="Chu W."/>
            <person name="Stover N.A."/>
            <person name="Gregory B.D."/>
            <person name="Nowacki M."/>
            <person name="Derisi J."/>
            <person name="Roy S.W."/>
            <person name="Marshall W.F."/>
            <person name="Sood P."/>
        </authorList>
    </citation>
    <scope>NUCLEOTIDE SEQUENCE [LARGE SCALE GENOMIC DNA]</scope>
    <source>
        <strain evidence="2">WM001</strain>
    </source>
</reference>
<evidence type="ECO:0000313" key="3">
    <source>
        <dbReference type="Proteomes" id="UP000187209"/>
    </source>
</evidence>
<comment type="caution">
    <text evidence="2">The sequence shown here is derived from an EMBL/GenBank/DDBJ whole genome shotgun (WGS) entry which is preliminary data.</text>
</comment>
<accession>A0A1R2BYX4</accession>
<evidence type="ECO:0000256" key="1">
    <source>
        <dbReference type="SAM" id="Coils"/>
    </source>
</evidence>
<evidence type="ECO:0000313" key="2">
    <source>
        <dbReference type="EMBL" id="OMJ81990.1"/>
    </source>
</evidence>
<keyword evidence="3" id="KW-1185">Reference proteome</keyword>
<dbReference type="AlphaFoldDB" id="A0A1R2BYX4"/>
<protein>
    <submittedName>
        <fullName evidence="2">Uncharacterized protein</fullName>
    </submittedName>
</protein>
<dbReference type="Proteomes" id="UP000187209">
    <property type="component" value="Unassembled WGS sequence"/>
</dbReference>
<name>A0A1R2BYX4_9CILI</name>
<proteinExistence type="predicted"/>
<dbReference type="EMBL" id="MPUH01000358">
    <property type="protein sequence ID" value="OMJ81990.1"/>
    <property type="molecule type" value="Genomic_DNA"/>
</dbReference>
<gene>
    <name evidence="2" type="ORF">SteCoe_17422</name>
</gene>
<feature type="coiled-coil region" evidence="1">
    <location>
        <begin position="65"/>
        <end position="92"/>
    </location>
</feature>
<organism evidence="2 3">
    <name type="scientific">Stentor coeruleus</name>
    <dbReference type="NCBI Taxonomy" id="5963"/>
    <lineage>
        <taxon>Eukaryota</taxon>
        <taxon>Sar</taxon>
        <taxon>Alveolata</taxon>
        <taxon>Ciliophora</taxon>
        <taxon>Postciliodesmatophora</taxon>
        <taxon>Heterotrichea</taxon>
        <taxon>Heterotrichida</taxon>
        <taxon>Stentoridae</taxon>
        <taxon>Stentor</taxon>
    </lineage>
</organism>
<keyword evidence="1" id="KW-0175">Coiled coil</keyword>
<dbReference type="OrthoDB" id="327353at2759"/>
<sequence>MNKIQTFESSPKKLYQNQELTKKLYNERLEHQKLIDEQELNHRKHLFQEIDSYKSRKTLAANKQLEEKQLKLIELSQKIELKKEKLKNITDQKILEQKKPLYIQMEENYKQNILIPELEQKKAQIAKKKLLYQPLDHEELLEHMKKYKEIAKIEEFRRKKEMQKKEIEAELNMASPIYFSKFMLAVEQQEKKDRTDYENAKNAAKFNTNKRKQYSKIVKEVFPPIIDIKKQLYFSEGFMKNQPKKLFTTKQSLESLPIKNEIFETEVKSLSEAVFKPHKWKKNSMIPEEKPKKVFVKIDYLTEKRKEREEKGLPIDQDVDWVKEVGQGKLDYNKIEKIKAKAARIEQKALRQERLMNVVRNTSSKGLAAARQVNDMIISSIKAKLAILEKVAPS</sequence>